<accession>A0A2N1NYX5</accession>
<evidence type="ECO:0000256" key="3">
    <source>
        <dbReference type="ARBA" id="ARBA00022833"/>
    </source>
</evidence>
<dbReference type="GO" id="GO:0005769">
    <property type="term" value="C:early endosome"/>
    <property type="evidence" value="ECO:0007669"/>
    <property type="project" value="TreeGrafter"/>
</dbReference>
<sequence length="389" mass="46274">MDLSTLYSHHLLNRKIKVHPQKYTENYIENVETNKTISNTRPTNFLSLNEQHKSSYLSYEEIVFPSRSSSLKQYRQENKNVSSCDSLNNSITPRLEENINIRQQQKDLSERVAVSNDTTPPKVAQKDQKKNLFEEIKKICFKLMGKIDVFKIMTRNRIVKDHWKEDNTTKCCSFCNRKFTIFFRKHHCRICGNIYCSSCSSGRTLLDPILAIPAQYVAVTTSNKNVKYNRNSGGFEFDGFEYNYLDYEEFDQEQEQRHYGLEHDQYRDYQQQQNHRHELDYEFDYGSRQDYDYEQDQYESEQEFDEEFDENYIGDMSEYSVTNCSDYNSDSSSLVDLNNCTCDMIYNDDDSLTVNDNDDINYVSEPIRERICINCHKIFELDERDWPRS</sequence>
<evidence type="ECO:0000313" key="7">
    <source>
        <dbReference type="Proteomes" id="UP000233469"/>
    </source>
</evidence>
<keyword evidence="2 4" id="KW-0863">Zinc-finger</keyword>
<dbReference type="InterPro" id="IPR017455">
    <property type="entry name" value="Znf_FYVE-rel"/>
</dbReference>
<dbReference type="EMBL" id="LLXL01000059">
    <property type="protein sequence ID" value="PKK79031.1"/>
    <property type="molecule type" value="Genomic_DNA"/>
</dbReference>
<dbReference type="Proteomes" id="UP000233469">
    <property type="component" value="Unassembled WGS sequence"/>
</dbReference>
<dbReference type="AlphaFoldDB" id="A0A2N1NYX5"/>
<evidence type="ECO:0000256" key="2">
    <source>
        <dbReference type="ARBA" id="ARBA00022771"/>
    </source>
</evidence>
<dbReference type="VEuPathDB" id="FungiDB:FUN_003204"/>
<dbReference type="PANTHER" id="PTHR46280:SF3">
    <property type="entry name" value="PLECKSTRIN HOMOLOGY DOMAIN-CONTAINING FAMILY F MEMBER 1 HOMOLOG"/>
    <property type="match status" value="1"/>
</dbReference>
<dbReference type="OrthoDB" id="10018316at2759"/>
<evidence type="ECO:0000256" key="4">
    <source>
        <dbReference type="PROSITE-ProRule" id="PRU00091"/>
    </source>
</evidence>
<dbReference type="SMART" id="SM00064">
    <property type="entry name" value="FYVE"/>
    <property type="match status" value="1"/>
</dbReference>
<evidence type="ECO:0000256" key="1">
    <source>
        <dbReference type="ARBA" id="ARBA00022723"/>
    </source>
</evidence>
<feature type="domain" description="FYVE-type" evidence="5">
    <location>
        <begin position="166"/>
        <end position="208"/>
    </location>
</feature>
<dbReference type="InterPro" id="IPR000306">
    <property type="entry name" value="Znf_FYVE"/>
</dbReference>
<dbReference type="InterPro" id="IPR051765">
    <property type="entry name" value="PH_domain-containing_F"/>
</dbReference>
<keyword evidence="3" id="KW-0862">Zinc</keyword>
<proteinExistence type="predicted"/>
<dbReference type="GO" id="GO:0035091">
    <property type="term" value="F:phosphatidylinositol binding"/>
    <property type="evidence" value="ECO:0007669"/>
    <property type="project" value="TreeGrafter"/>
</dbReference>
<protein>
    <recommendedName>
        <fullName evidence="5">FYVE-type domain-containing protein</fullName>
    </recommendedName>
</protein>
<dbReference type="PANTHER" id="PTHR46280">
    <property type="entry name" value="PLECKSTRIN HOMOLOGY DOMAIN-CONTAINING FAMILY F MEMBER 2-RELATED"/>
    <property type="match status" value="1"/>
</dbReference>
<dbReference type="Gene3D" id="3.30.40.10">
    <property type="entry name" value="Zinc/RING finger domain, C3HC4 (zinc finger)"/>
    <property type="match status" value="1"/>
</dbReference>
<dbReference type="SUPFAM" id="SSF57903">
    <property type="entry name" value="FYVE/PHD zinc finger"/>
    <property type="match status" value="1"/>
</dbReference>
<reference evidence="6 7" key="2">
    <citation type="submission" date="2017-10" db="EMBL/GenBank/DDBJ databases">
        <title>Extensive intraspecific genome diversity in a model arbuscular mycorrhizal fungus.</title>
        <authorList>
            <person name="Chen E.C.H."/>
            <person name="Morin E."/>
            <person name="Baudet D."/>
            <person name="Noel J."/>
            <person name="Ndikumana S."/>
            <person name="Charron P."/>
            <person name="St-Onge C."/>
            <person name="Giorgi J."/>
            <person name="Grigoriev I.V."/>
            <person name="Roux C."/>
            <person name="Martin F.M."/>
            <person name="Corradi N."/>
        </authorList>
    </citation>
    <scope>NUCLEOTIDE SEQUENCE [LARGE SCALE GENOMIC DNA]</scope>
    <source>
        <strain evidence="6 7">C2</strain>
    </source>
</reference>
<gene>
    <name evidence="6" type="ORF">RhiirC2_728248</name>
</gene>
<keyword evidence="1" id="KW-0479">Metal-binding</keyword>
<comment type="caution">
    <text evidence="6">The sequence shown here is derived from an EMBL/GenBank/DDBJ whole genome shotgun (WGS) entry which is preliminary data.</text>
</comment>
<name>A0A2N1NYX5_9GLOM</name>
<dbReference type="PROSITE" id="PS50178">
    <property type="entry name" value="ZF_FYVE"/>
    <property type="match status" value="1"/>
</dbReference>
<dbReference type="GO" id="GO:0007032">
    <property type="term" value="P:endosome organization"/>
    <property type="evidence" value="ECO:0007669"/>
    <property type="project" value="TreeGrafter"/>
</dbReference>
<dbReference type="VEuPathDB" id="FungiDB:RhiirFUN_023690"/>
<dbReference type="InterPro" id="IPR013083">
    <property type="entry name" value="Znf_RING/FYVE/PHD"/>
</dbReference>
<organism evidence="6 7">
    <name type="scientific">Rhizophagus irregularis</name>
    <dbReference type="NCBI Taxonomy" id="588596"/>
    <lineage>
        <taxon>Eukaryota</taxon>
        <taxon>Fungi</taxon>
        <taxon>Fungi incertae sedis</taxon>
        <taxon>Mucoromycota</taxon>
        <taxon>Glomeromycotina</taxon>
        <taxon>Glomeromycetes</taxon>
        <taxon>Glomerales</taxon>
        <taxon>Glomeraceae</taxon>
        <taxon>Rhizophagus</taxon>
    </lineage>
</organism>
<dbReference type="GO" id="GO:0008270">
    <property type="term" value="F:zinc ion binding"/>
    <property type="evidence" value="ECO:0007669"/>
    <property type="project" value="UniProtKB-KW"/>
</dbReference>
<dbReference type="VEuPathDB" id="FungiDB:RhiirA1_418275"/>
<reference evidence="6 7" key="1">
    <citation type="submission" date="2016-04" db="EMBL/GenBank/DDBJ databases">
        <title>Genome analyses suggest a sexual origin of heterokaryosis in a supposedly ancient asexual fungus.</title>
        <authorList>
            <person name="Ropars J."/>
            <person name="Sedzielewska K."/>
            <person name="Noel J."/>
            <person name="Charron P."/>
            <person name="Farinelli L."/>
            <person name="Marton T."/>
            <person name="Kruger M."/>
            <person name="Pelin A."/>
            <person name="Brachmann A."/>
            <person name="Corradi N."/>
        </authorList>
    </citation>
    <scope>NUCLEOTIDE SEQUENCE [LARGE SCALE GENOMIC DNA]</scope>
    <source>
        <strain evidence="6 7">C2</strain>
    </source>
</reference>
<evidence type="ECO:0000313" key="6">
    <source>
        <dbReference type="EMBL" id="PKK79031.1"/>
    </source>
</evidence>
<dbReference type="Pfam" id="PF01363">
    <property type="entry name" value="FYVE"/>
    <property type="match status" value="1"/>
</dbReference>
<evidence type="ECO:0000259" key="5">
    <source>
        <dbReference type="PROSITE" id="PS50178"/>
    </source>
</evidence>
<dbReference type="InterPro" id="IPR011011">
    <property type="entry name" value="Znf_FYVE_PHD"/>
</dbReference>